<dbReference type="PANTHER" id="PTHR14819:SF25">
    <property type="entry name" value="CHROMOSOME UNDETERMINED SCAFFOLD_52, WHOLE GENOME SHOTGUN SEQUENCE"/>
    <property type="match status" value="1"/>
</dbReference>
<dbReference type="OrthoDB" id="1597724at2759"/>
<sequence>MFGVDIFKAENFARLVNEEDEESSDDGSKDESKRFRDLIGSKKVIYSYVNPENDVDSVDNYTIVTNSLMSNETVKKKLKELMRVRRRALAHFEKEISRLSAVDSSKPRNDAISKKKELNNVNIVNNEMIKKKNKIQLVDVDAAAISEVWFLAVCNCINRKFPKLKIFVISIPGLQSSGNSTLLTTFWMQICCFS</sequence>
<dbReference type="AlphaFoldDB" id="A0A9N9A9U4"/>
<dbReference type="InterPro" id="IPR052986">
    <property type="entry name" value="VLIG_GTPase"/>
</dbReference>
<dbReference type="InterPro" id="IPR030383">
    <property type="entry name" value="G_VLIG_dom"/>
</dbReference>
<feature type="domain" description="VLIG-type G" evidence="1">
    <location>
        <begin position="163"/>
        <end position="194"/>
    </location>
</feature>
<dbReference type="EMBL" id="CAJVPZ010003113">
    <property type="protein sequence ID" value="CAG8525025.1"/>
    <property type="molecule type" value="Genomic_DNA"/>
</dbReference>
<dbReference type="GO" id="GO:0005525">
    <property type="term" value="F:GTP binding"/>
    <property type="evidence" value="ECO:0007669"/>
    <property type="project" value="InterPro"/>
</dbReference>
<organism evidence="2 3">
    <name type="scientific">Racocetra fulgida</name>
    <dbReference type="NCBI Taxonomy" id="60492"/>
    <lineage>
        <taxon>Eukaryota</taxon>
        <taxon>Fungi</taxon>
        <taxon>Fungi incertae sedis</taxon>
        <taxon>Mucoromycota</taxon>
        <taxon>Glomeromycotina</taxon>
        <taxon>Glomeromycetes</taxon>
        <taxon>Diversisporales</taxon>
        <taxon>Gigasporaceae</taxon>
        <taxon>Racocetra</taxon>
    </lineage>
</organism>
<evidence type="ECO:0000259" key="1">
    <source>
        <dbReference type="PROSITE" id="PS51717"/>
    </source>
</evidence>
<dbReference type="PROSITE" id="PS51717">
    <property type="entry name" value="G_VLIG"/>
    <property type="match status" value="1"/>
</dbReference>
<protein>
    <submittedName>
        <fullName evidence="2">15189_t:CDS:1</fullName>
    </submittedName>
</protein>
<gene>
    <name evidence="2" type="ORF">RFULGI_LOCUS3531</name>
</gene>
<accession>A0A9N9A9U4</accession>
<dbReference type="PANTHER" id="PTHR14819">
    <property type="entry name" value="GTP-BINDING"/>
    <property type="match status" value="1"/>
</dbReference>
<dbReference type="Proteomes" id="UP000789396">
    <property type="component" value="Unassembled WGS sequence"/>
</dbReference>
<evidence type="ECO:0000313" key="3">
    <source>
        <dbReference type="Proteomes" id="UP000789396"/>
    </source>
</evidence>
<comment type="caution">
    <text evidence="2">The sequence shown here is derived from an EMBL/GenBank/DDBJ whole genome shotgun (WGS) entry which is preliminary data.</text>
</comment>
<reference evidence="2" key="1">
    <citation type="submission" date="2021-06" db="EMBL/GenBank/DDBJ databases">
        <authorList>
            <person name="Kallberg Y."/>
            <person name="Tangrot J."/>
            <person name="Rosling A."/>
        </authorList>
    </citation>
    <scope>NUCLEOTIDE SEQUENCE</scope>
    <source>
        <strain evidence="2">IN212</strain>
    </source>
</reference>
<proteinExistence type="predicted"/>
<evidence type="ECO:0000313" key="2">
    <source>
        <dbReference type="EMBL" id="CAG8525025.1"/>
    </source>
</evidence>
<name>A0A9N9A9U4_9GLOM</name>
<keyword evidence="3" id="KW-1185">Reference proteome</keyword>